<protein>
    <recommendedName>
        <fullName evidence="3">Phage tail assembly chaperone</fullName>
    </recommendedName>
</protein>
<reference evidence="1 2" key="1">
    <citation type="journal article" date="2018" name="Nat. Biotechnol.">
        <title>A standardized bacterial taxonomy based on genome phylogeny substantially revises the tree of life.</title>
        <authorList>
            <person name="Parks D.H."/>
            <person name="Chuvochina M."/>
            <person name="Waite D.W."/>
            <person name="Rinke C."/>
            <person name="Skarshewski A."/>
            <person name="Chaumeil P.A."/>
            <person name="Hugenholtz P."/>
        </authorList>
    </citation>
    <scope>NUCLEOTIDE SEQUENCE [LARGE SCALE GENOMIC DNA]</scope>
    <source>
        <strain evidence="1">UBA9169</strain>
    </source>
</reference>
<dbReference type="InterPro" id="IPR019056">
    <property type="entry name" value="Phage_TAC_6"/>
</dbReference>
<dbReference type="AlphaFoldDB" id="A0A348WAQ8"/>
<sequence length="70" mass="7412">MSAFDWPGLMRAGICGLGLRPAEFWALTPAELGLMLGRGAGIAPLGRRGLDELMQSYPDCAGGDHHDRTG</sequence>
<comment type="caution">
    <text evidence="1">The sequence shown here is derived from an EMBL/GenBank/DDBJ whole genome shotgun (WGS) entry which is preliminary data.</text>
</comment>
<dbReference type="EMBL" id="DMVW01000071">
    <property type="protein sequence ID" value="HAR51620.1"/>
    <property type="molecule type" value="Genomic_DNA"/>
</dbReference>
<proteinExistence type="predicted"/>
<dbReference type="NCBIfam" id="TIGR02216">
    <property type="entry name" value="phage_TIGR02216"/>
    <property type="match status" value="1"/>
</dbReference>
<accession>A0A348WAQ8</accession>
<dbReference type="InterPro" id="IPR011739">
    <property type="entry name" value="GTA_rcc01693"/>
</dbReference>
<organism evidence="1 2">
    <name type="scientific">Roseovarius nubinhibens</name>
    <dbReference type="NCBI Taxonomy" id="314263"/>
    <lineage>
        <taxon>Bacteria</taxon>
        <taxon>Pseudomonadati</taxon>
        <taxon>Pseudomonadota</taxon>
        <taxon>Alphaproteobacteria</taxon>
        <taxon>Rhodobacterales</taxon>
        <taxon>Roseobacteraceae</taxon>
        <taxon>Roseovarius</taxon>
    </lineage>
</organism>
<dbReference type="Pfam" id="PF09550">
    <property type="entry name" value="Phage_TAC_6"/>
    <property type="match status" value="1"/>
</dbReference>
<dbReference type="Proteomes" id="UP000264719">
    <property type="component" value="Unassembled WGS sequence"/>
</dbReference>
<dbReference type="RefSeq" id="WP_216015173.1">
    <property type="nucleotide sequence ID" value="NZ_CAXAXR010000022.1"/>
</dbReference>
<evidence type="ECO:0000313" key="1">
    <source>
        <dbReference type="EMBL" id="HAR51620.1"/>
    </source>
</evidence>
<gene>
    <name evidence="1" type="ORF">DCS45_07025</name>
</gene>
<evidence type="ECO:0000313" key="2">
    <source>
        <dbReference type="Proteomes" id="UP000264719"/>
    </source>
</evidence>
<name>A0A348WAQ8_9RHOB</name>
<evidence type="ECO:0008006" key="3">
    <source>
        <dbReference type="Google" id="ProtNLM"/>
    </source>
</evidence>